<organism evidence="1">
    <name type="scientific">Leptolyngbya sp. NK1-12</name>
    <dbReference type="NCBI Taxonomy" id="2547451"/>
    <lineage>
        <taxon>Bacteria</taxon>
        <taxon>Bacillati</taxon>
        <taxon>Cyanobacteriota</taxon>
        <taxon>Cyanophyceae</taxon>
        <taxon>Leptolyngbyales</taxon>
        <taxon>Leptolyngbyaceae</taxon>
        <taxon>Leptolyngbya group</taxon>
        <taxon>Leptolyngbya</taxon>
    </lineage>
</organism>
<protein>
    <recommendedName>
        <fullName evidence="2">Type IV pilin PilA</fullName>
    </recommendedName>
</protein>
<dbReference type="AlphaFoldDB" id="A0AA97AED3"/>
<sequence length="210" mass="24110">MPVKQIHYEEVLAECSDYRGAIALLRQFRPYLELIPSMRRPQESVIPLPLPLIRLRNPVSAAATRQTDVASGEVVRLPADIAILMCDPEWKIKTGVEIFVLIHQPHEDFSALLGRWRQTQIWLNQGYEWIMPKRHQHLLSEGADDIHPLFVIFPETPERIRRGLRGACLPYVMQTVYALDEGEWLDDALEASTDDLLLDDSFINTDDALD</sequence>
<evidence type="ECO:0008006" key="2">
    <source>
        <dbReference type="Google" id="ProtNLM"/>
    </source>
</evidence>
<reference evidence="1" key="1">
    <citation type="submission" date="2020-05" db="EMBL/GenBank/DDBJ databases">
        <authorList>
            <person name="Zhu T."/>
            <person name="Keshari N."/>
            <person name="Lu X."/>
        </authorList>
    </citation>
    <scope>NUCLEOTIDE SEQUENCE</scope>
    <source>
        <strain evidence="1">NK1-12</strain>
    </source>
</reference>
<dbReference type="EMBL" id="CP053586">
    <property type="protein sequence ID" value="WNZ21900.1"/>
    <property type="molecule type" value="Genomic_DNA"/>
</dbReference>
<name>A0AA97AED3_9CYAN</name>
<dbReference type="RefSeq" id="WP_051925871.1">
    <property type="nucleotide sequence ID" value="NZ_CP053586.1"/>
</dbReference>
<evidence type="ECO:0000313" key="1">
    <source>
        <dbReference type="EMBL" id="WNZ21900.1"/>
    </source>
</evidence>
<accession>A0AA97AED3</accession>
<gene>
    <name evidence="1" type="ORF">HJG54_02790</name>
</gene>
<proteinExistence type="predicted"/>